<dbReference type="Gene3D" id="1.10.8.540">
    <property type="entry name" value="FHIPEP family, domain 3"/>
    <property type="match status" value="1"/>
</dbReference>
<evidence type="ECO:0000256" key="3">
    <source>
        <dbReference type="ARBA" id="ARBA00022475"/>
    </source>
</evidence>
<evidence type="ECO:0000256" key="1">
    <source>
        <dbReference type="ARBA" id="ARBA00004651"/>
    </source>
</evidence>
<dbReference type="GO" id="GO:0005886">
    <property type="term" value="C:plasma membrane"/>
    <property type="evidence" value="ECO:0007669"/>
    <property type="project" value="UniProtKB-SubCell"/>
</dbReference>
<dbReference type="Gene3D" id="3.40.30.60">
    <property type="entry name" value="FHIPEP family, domain 1"/>
    <property type="match status" value="1"/>
</dbReference>
<dbReference type="GO" id="GO:0009306">
    <property type="term" value="P:protein secretion"/>
    <property type="evidence" value="ECO:0007669"/>
    <property type="project" value="InterPro"/>
</dbReference>
<evidence type="ECO:0000256" key="4">
    <source>
        <dbReference type="ARBA" id="ARBA00022692"/>
    </source>
</evidence>
<keyword evidence="3 7" id="KW-1003">Cell membrane</keyword>
<keyword evidence="6 7" id="KW-0472">Membrane</keyword>
<feature type="transmembrane region" description="Helical" evidence="7">
    <location>
        <begin position="6"/>
        <end position="26"/>
    </location>
</feature>
<feature type="transmembrane region" description="Helical" evidence="7">
    <location>
        <begin position="232"/>
        <end position="254"/>
    </location>
</feature>
<evidence type="ECO:0000313" key="8">
    <source>
        <dbReference type="EMBL" id="STO08449.1"/>
    </source>
</evidence>
<keyword evidence="5 7" id="KW-1133">Transmembrane helix</keyword>
<feature type="transmembrane region" description="Helical" evidence="7">
    <location>
        <begin position="191"/>
        <end position="211"/>
    </location>
</feature>
<dbReference type="PIRSF" id="PIRSF005419">
    <property type="entry name" value="FlhA"/>
    <property type="match status" value="1"/>
</dbReference>
<evidence type="ECO:0000256" key="6">
    <source>
        <dbReference type="ARBA" id="ARBA00023136"/>
    </source>
</evidence>
<feature type="transmembrane region" description="Helical" evidence="7">
    <location>
        <begin position="96"/>
        <end position="122"/>
    </location>
</feature>
<dbReference type="STRING" id="1397694.GCA_000702585_02316"/>
<dbReference type="InterPro" id="IPR042193">
    <property type="entry name" value="FHIPEP_3"/>
</dbReference>
<dbReference type="SMR" id="A0A377FUG4"/>
<keyword evidence="8" id="KW-0966">Cell projection</keyword>
<dbReference type="PRINTS" id="PR00949">
    <property type="entry name" value="TYPE3IMAPROT"/>
</dbReference>
<dbReference type="GO" id="GO:0044780">
    <property type="term" value="P:bacterial-type flagellum assembly"/>
    <property type="evidence" value="ECO:0007669"/>
    <property type="project" value="InterPro"/>
</dbReference>
<dbReference type="AlphaFoldDB" id="A0A377FUG4"/>
<dbReference type="EMBL" id="UGGP01000001">
    <property type="protein sequence ID" value="STO08449.1"/>
    <property type="molecule type" value="Genomic_DNA"/>
</dbReference>
<proteinExistence type="inferred from homology"/>
<keyword evidence="8" id="KW-0969">Cilium</keyword>
<evidence type="ECO:0000256" key="2">
    <source>
        <dbReference type="ARBA" id="ARBA00008835"/>
    </source>
</evidence>
<dbReference type="PANTHER" id="PTHR30161:SF1">
    <property type="entry name" value="FLAGELLAR BIOSYNTHESIS PROTEIN FLHA-RELATED"/>
    <property type="match status" value="1"/>
</dbReference>
<dbReference type="Proteomes" id="UP000254060">
    <property type="component" value="Unassembled WGS sequence"/>
</dbReference>
<feature type="transmembrane region" description="Helical" evidence="7">
    <location>
        <begin position="33"/>
        <end position="52"/>
    </location>
</feature>
<keyword evidence="7" id="KW-0813">Transport</keyword>
<protein>
    <recommendedName>
        <fullName evidence="7">Flagellar biosynthesis protein FlhA</fullName>
    </recommendedName>
</protein>
<evidence type="ECO:0000256" key="5">
    <source>
        <dbReference type="ARBA" id="ARBA00022989"/>
    </source>
</evidence>
<dbReference type="Pfam" id="PF00771">
    <property type="entry name" value="FHIPEP"/>
    <property type="match status" value="1"/>
</dbReference>
<comment type="function">
    <text evidence="7">Required for formation of the rod structure of the flagellar apparatus. Together with FliI and FliH, may constitute the export apparatus of flagellin.</text>
</comment>
<comment type="subcellular location">
    <subcellularLocation>
        <location evidence="1 7">Cell membrane</location>
        <topology evidence="1 7">Multi-pass membrane protein</topology>
    </subcellularLocation>
</comment>
<dbReference type="InterPro" id="IPR042196">
    <property type="entry name" value="FHIPEP_4"/>
</dbReference>
<keyword evidence="4 7" id="KW-0812">Transmembrane</keyword>
<dbReference type="InterPro" id="IPR025505">
    <property type="entry name" value="FHIPEP_CS"/>
</dbReference>
<sequence length="673" mass="73254">MLAVKAKDFAVLIGVLMIVVMLVIPLPGFMLDFLIIVNILIALLILLVAMNAREALDFSVFPSLLLIVTLFRLGLNVSTTRSILSNGYGGEVIATFGNFVVGGNVLVGFVVFLILVIIQFVVITKGAERVSEVSARFTLDAMPGKQMAIDADLNSGLIDDKQAQIRRKKIQSEADFYGSMDGASKFVKGDAIAGIIIVVINLIFGIIIGSVQMGLPVGQAFQTFSLMTIGDGLVGQIPALLISTATGIIVTRAVSDGNLGEDVVDQLGQNPTLLYIAGSIVIMLGIISPSLLPVTLLIAGVAFYGAYAMRRNIKRAIEQPLPDEEPAAPTETVVSLLQIDAIEFEFGYGLIPLADESQGGDLLDRVVMIRRQLALELGFILPTVRIRDHLQLSPNAYRIKVKGNVVAEGELLLDHYLAMSPGIEDPEVYGIETTEPAFGLPALWIDEETRARAEMSGYTVVDPPSVVATHLTETLKKHAADLLGREETKQLVEHLKETHPVLVEDVTPAVLSIGDIQKVLRHLLKEHVSIRNLPLLFETMADYGKVTKDAEILGEYCRQGLSRQLTDQVSPPDGPLYVVTLGGQTEQLIQDAVQKTEFGNYLALDPDQAREIIERSGEQLSMFERYGASAVILCSPTIRLFVRQLLERYYPDVPVLAYNELLSSVEVKSIGVI</sequence>
<comment type="similarity">
    <text evidence="2 7">Belongs to the FHIPEP (flagella/HR/invasion proteins export pore) family.</text>
</comment>
<dbReference type="Gene3D" id="3.40.50.12790">
    <property type="entry name" value="FHIPEP family, domain 4"/>
    <property type="match status" value="1"/>
</dbReference>
<keyword evidence="7" id="KW-1006">Bacterial flagellum protein export</keyword>
<dbReference type="InterPro" id="IPR042194">
    <property type="entry name" value="FHIPEP_1"/>
</dbReference>
<evidence type="ECO:0000313" key="9">
    <source>
        <dbReference type="Proteomes" id="UP000254060"/>
    </source>
</evidence>
<keyword evidence="7" id="KW-1005">Bacterial flagellum biogenesis</keyword>
<accession>A0A377FUG4</accession>
<feature type="transmembrane region" description="Helical" evidence="7">
    <location>
        <begin position="274"/>
        <end position="307"/>
    </location>
</feature>
<organism evidence="8 9">
    <name type="scientific">Exiguobacterium aurantiacum</name>
    <dbReference type="NCBI Taxonomy" id="33987"/>
    <lineage>
        <taxon>Bacteria</taxon>
        <taxon>Bacillati</taxon>
        <taxon>Bacillota</taxon>
        <taxon>Bacilli</taxon>
        <taxon>Bacillales</taxon>
        <taxon>Bacillales Family XII. Incertae Sedis</taxon>
        <taxon>Exiguobacterium</taxon>
    </lineage>
</organism>
<name>A0A377FUG4_9BACL</name>
<reference evidence="8 9" key="1">
    <citation type="submission" date="2018-06" db="EMBL/GenBank/DDBJ databases">
        <authorList>
            <consortium name="Pathogen Informatics"/>
            <person name="Doyle S."/>
        </authorList>
    </citation>
    <scope>NUCLEOTIDE SEQUENCE [LARGE SCALE GENOMIC DNA]</scope>
    <source>
        <strain evidence="8 9">NCTC13163</strain>
    </source>
</reference>
<gene>
    <name evidence="7 8" type="primary">flhA</name>
    <name evidence="8" type="ORF">NCTC13163_01820</name>
</gene>
<dbReference type="InterPro" id="IPR001712">
    <property type="entry name" value="T3SS_FHIPEP"/>
</dbReference>
<dbReference type="PROSITE" id="PS00994">
    <property type="entry name" value="FHIPEP"/>
    <property type="match status" value="1"/>
</dbReference>
<dbReference type="PANTHER" id="PTHR30161">
    <property type="entry name" value="FLAGELLAR EXPORT PROTEIN, MEMBRANE FLHA SUBUNIT-RELATED"/>
    <property type="match status" value="1"/>
</dbReference>
<dbReference type="InterPro" id="IPR006301">
    <property type="entry name" value="FlhA"/>
</dbReference>
<dbReference type="NCBIfam" id="TIGR01398">
    <property type="entry name" value="FlhA"/>
    <property type="match status" value="1"/>
</dbReference>
<keyword evidence="7" id="KW-0653">Protein transport</keyword>
<keyword evidence="8" id="KW-0282">Flagellum</keyword>
<evidence type="ECO:0000256" key="7">
    <source>
        <dbReference type="RuleBase" id="RU364093"/>
    </source>
</evidence>
<feature type="transmembrane region" description="Helical" evidence="7">
    <location>
        <begin position="58"/>
        <end position="75"/>
    </location>
</feature>